<organism evidence="3 4">
    <name type="scientific">Lactarius akahatsu</name>
    <dbReference type="NCBI Taxonomy" id="416441"/>
    <lineage>
        <taxon>Eukaryota</taxon>
        <taxon>Fungi</taxon>
        <taxon>Dikarya</taxon>
        <taxon>Basidiomycota</taxon>
        <taxon>Agaricomycotina</taxon>
        <taxon>Agaricomycetes</taxon>
        <taxon>Russulales</taxon>
        <taxon>Russulaceae</taxon>
        <taxon>Lactarius</taxon>
    </lineage>
</organism>
<name>A0AAD4LB76_9AGAM</name>
<comment type="caution">
    <text evidence="3">The sequence shown here is derived from an EMBL/GenBank/DDBJ whole genome shotgun (WGS) entry which is preliminary data.</text>
</comment>
<evidence type="ECO:0000259" key="2">
    <source>
        <dbReference type="Pfam" id="PF03235"/>
    </source>
</evidence>
<sequence length="408" mass="46452">MSSDEDYTDDTENISDPSVFRIWDPLQIPITLHYTTEQLHAMIHEGDVDLDPEYQRAVVWSSSKQMAIIDSLFHNYYIPPVVFAISKDPVDGAVTRLCVDGKQRLTSIQKFFDGQVHHCPRTKKQWWYTTSTATRGSRSEIPVLQKRVFAQKLITCIEYHHLSPAAEREVFQRVQLGMSLTSAEKLQAISSPWANYITHLEKTHVTIDGGLVDVIAFDDTRGRAFQNIAQLVYCCAGLPAAQRIPSAAKLEKWLTVPDERPSAAFRDAIGAVLDRLWELARISEHDAPFRSFKAKVSPVEFVFIGVLLYTMRNGYAAAEQSRAAFVLRRDIRKAHVDVRFNARVAADCWRIIDSIENGEVDIEPPMASQPPSSTTPRVNRRKRKSYDYTQPPSARPQRTRSKKTRDVY</sequence>
<reference evidence="3" key="1">
    <citation type="submission" date="2022-01" db="EMBL/GenBank/DDBJ databases">
        <title>Comparative genomics reveals a dynamic genome evolution in the ectomycorrhizal milk-cap (Lactarius) mushrooms.</title>
        <authorList>
            <consortium name="DOE Joint Genome Institute"/>
            <person name="Lebreton A."/>
            <person name="Tang N."/>
            <person name="Kuo A."/>
            <person name="LaButti K."/>
            <person name="Drula E."/>
            <person name="Barry K."/>
            <person name="Clum A."/>
            <person name="Lipzen A."/>
            <person name="Mousain D."/>
            <person name="Ng V."/>
            <person name="Wang R."/>
            <person name="Wang X."/>
            <person name="Dai Y."/>
            <person name="Henrissat B."/>
            <person name="Grigoriev I.V."/>
            <person name="Guerin-Laguette A."/>
            <person name="Yu F."/>
            <person name="Martin F.M."/>
        </authorList>
    </citation>
    <scope>NUCLEOTIDE SEQUENCE</scope>
    <source>
        <strain evidence="3">QP</strain>
    </source>
</reference>
<dbReference type="AlphaFoldDB" id="A0AAD4LB76"/>
<dbReference type="PANTHER" id="PTHR39639:SF1">
    <property type="entry name" value="DUF262 DOMAIN-CONTAINING PROTEIN"/>
    <property type="match status" value="1"/>
</dbReference>
<evidence type="ECO:0000313" key="4">
    <source>
        <dbReference type="Proteomes" id="UP001201163"/>
    </source>
</evidence>
<proteinExistence type="predicted"/>
<dbReference type="Proteomes" id="UP001201163">
    <property type="component" value="Unassembled WGS sequence"/>
</dbReference>
<evidence type="ECO:0000313" key="3">
    <source>
        <dbReference type="EMBL" id="KAH8987429.1"/>
    </source>
</evidence>
<evidence type="ECO:0000256" key="1">
    <source>
        <dbReference type="SAM" id="MobiDB-lite"/>
    </source>
</evidence>
<feature type="compositionally biased region" description="Basic residues" evidence="1">
    <location>
        <begin position="397"/>
        <end position="408"/>
    </location>
</feature>
<accession>A0AAD4LB76</accession>
<keyword evidence="4" id="KW-1185">Reference proteome</keyword>
<dbReference type="InterPro" id="IPR004919">
    <property type="entry name" value="GmrSD_N"/>
</dbReference>
<dbReference type="Pfam" id="PF03235">
    <property type="entry name" value="GmrSD_N"/>
    <property type="match status" value="1"/>
</dbReference>
<feature type="region of interest" description="Disordered" evidence="1">
    <location>
        <begin position="361"/>
        <end position="408"/>
    </location>
</feature>
<dbReference type="EMBL" id="JAKELL010000047">
    <property type="protein sequence ID" value="KAH8987429.1"/>
    <property type="molecule type" value="Genomic_DNA"/>
</dbReference>
<gene>
    <name evidence="3" type="ORF">EDB92DRAFT_1801342</name>
</gene>
<dbReference type="PANTHER" id="PTHR39639">
    <property type="entry name" value="CHROMOSOME 16, WHOLE GENOME SHOTGUN SEQUENCE"/>
    <property type="match status" value="1"/>
</dbReference>
<protein>
    <recommendedName>
        <fullName evidence="2">GmrSD restriction endonucleases N-terminal domain-containing protein</fullName>
    </recommendedName>
</protein>
<feature type="domain" description="GmrSD restriction endonucleases N-terminal" evidence="2">
    <location>
        <begin position="46"/>
        <end position="160"/>
    </location>
</feature>